<reference evidence="1 2" key="1">
    <citation type="submission" date="2018-11" db="EMBL/GenBank/DDBJ databases">
        <authorList>
            <consortium name="Pathogen Informatics"/>
        </authorList>
    </citation>
    <scope>NUCLEOTIDE SEQUENCE [LARGE SCALE GENOMIC DNA]</scope>
</reference>
<dbReference type="OrthoDB" id="6243832at2759"/>
<accession>A0A3P7KWG8</accession>
<organism evidence="1 2">
    <name type="scientific">Dibothriocephalus latus</name>
    <name type="common">Fish tapeworm</name>
    <name type="synonym">Diphyllobothrium latum</name>
    <dbReference type="NCBI Taxonomy" id="60516"/>
    <lineage>
        <taxon>Eukaryota</taxon>
        <taxon>Metazoa</taxon>
        <taxon>Spiralia</taxon>
        <taxon>Lophotrochozoa</taxon>
        <taxon>Platyhelminthes</taxon>
        <taxon>Cestoda</taxon>
        <taxon>Eucestoda</taxon>
        <taxon>Diphyllobothriidea</taxon>
        <taxon>Diphyllobothriidae</taxon>
        <taxon>Dibothriocephalus</taxon>
    </lineage>
</organism>
<dbReference type="Proteomes" id="UP000281553">
    <property type="component" value="Unassembled WGS sequence"/>
</dbReference>
<evidence type="ECO:0000313" key="1">
    <source>
        <dbReference type="EMBL" id="VDN09375.1"/>
    </source>
</evidence>
<proteinExistence type="predicted"/>
<keyword evidence="2" id="KW-1185">Reference proteome</keyword>
<dbReference type="EMBL" id="UYRU01046918">
    <property type="protein sequence ID" value="VDN09375.1"/>
    <property type="molecule type" value="Genomic_DNA"/>
</dbReference>
<dbReference type="AlphaFoldDB" id="A0A3P7KWG8"/>
<evidence type="ECO:0000313" key="2">
    <source>
        <dbReference type="Proteomes" id="UP000281553"/>
    </source>
</evidence>
<sequence>MGISPHVPISNQVSIHKTAEAVELIVPIEQTTRLGGDHVGGYLATTDYLRSIDTPQWKTALAEDFCERMRLPHVSSLSVSRGDDDDTASGVGIFLRIRDIGRMFHSPSDSSPLTYLVIGLNVLLTAFPDYLDVTSS</sequence>
<protein>
    <submittedName>
        <fullName evidence="1">Uncharacterized protein</fullName>
    </submittedName>
</protein>
<name>A0A3P7KWG8_DIBLA</name>
<gene>
    <name evidence="1" type="ORF">DILT_LOCUS5206</name>
</gene>